<proteinExistence type="inferred from homology"/>
<reference evidence="7 8" key="1">
    <citation type="journal article" date="2018" name="IMA Fungus">
        <title>IMA Genome-F 9: Draft genome sequence of Annulohypoxylon stygium, Aspergillus mulundensis, Berkeleyomyces basicola (syn. Thielaviopsis basicola), Ceratocystis smalleyi, two Cercospora beticola strains, Coleophoma cylindrospora, Fusarium fracticaudum, Phialophora cf. hyalina, and Morchella septimelata.</title>
        <authorList>
            <person name="Wingfield B.D."/>
            <person name="Bills G.F."/>
            <person name="Dong Y."/>
            <person name="Huang W."/>
            <person name="Nel W.J."/>
            <person name="Swalarsk-Parry B.S."/>
            <person name="Vaghefi N."/>
            <person name="Wilken P.M."/>
            <person name="An Z."/>
            <person name="de Beer Z.W."/>
            <person name="De Vos L."/>
            <person name="Chen L."/>
            <person name="Duong T.A."/>
            <person name="Gao Y."/>
            <person name="Hammerbacher A."/>
            <person name="Kikkert J.R."/>
            <person name="Li Y."/>
            <person name="Li H."/>
            <person name="Li K."/>
            <person name="Li Q."/>
            <person name="Liu X."/>
            <person name="Ma X."/>
            <person name="Naidoo K."/>
            <person name="Pethybridge S.J."/>
            <person name="Sun J."/>
            <person name="Steenkamp E.T."/>
            <person name="van der Nest M.A."/>
            <person name="van Wyk S."/>
            <person name="Wingfield M.J."/>
            <person name="Xiong C."/>
            <person name="Yue Q."/>
            <person name="Zhang X."/>
        </authorList>
    </citation>
    <scope>NUCLEOTIDE SEQUENCE [LARGE SCALE GENOMIC DNA]</scope>
    <source>
        <strain evidence="7 8">BP 5553</strain>
    </source>
</reference>
<evidence type="ECO:0000256" key="5">
    <source>
        <dbReference type="SAM" id="SignalP"/>
    </source>
</evidence>
<dbReference type="PANTHER" id="PTHR22925:SF3">
    <property type="entry name" value="GLYCOSYL HYDROLASE FAMILY PROTEIN 43"/>
    <property type="match status" value="1"/>
</dbReference>
<dbReference type="InterPro" id="IPR008979">
    <property type="entry name" value="Galactose-bd-like_sf"/>
</dbReference>
<feature type="signal peptide" evidence="5">
    <location>
        <begin position="1"/>
        <end position="21"/>
    </location>
</feature>
<evidence type="ECO:0000256" key="4">
    <source>
        <dbReference type="RuleBase" id="RU361187"/>
    </source>
</evidence>
<dbReference type="Gene3D" id="2.115.10.20">
    <property type="entry name" value="Glycosyl hydrolase domain, family 43"/>
    <property type="match status" value="1"/>
</dbReference>
<sequence length="456" mass="48980">MLCHFSYLLLPLSGLIHHATASVQIIPGASITTTNAPYQHMQAHGGGLILVDGVYYIHGENKLDGSAFQSINCYSTVDLVNWKFESKVLTVGGSGDLGPGRVVERPHVLYNEKTKKYVMWLHIDSSNYGDAKAGVATSDSVCGTYSYIGSKRPLNFESRDISLYQDTDGTAYLLTEDRKNGLRIDKLSSDYLTVESATYLWAQPAAFEAAAIVKTGNTYFMFASKESGWSPNDNVYCTSTSLTGPWSSWEKFAPSGSNTFSSQTTAVVNINGVIMYMGDRWVSSNLMRSTYVWLPLTLSGTKATLTNQVNWILDIKAGTWTPGPSETQVEAEASSNTIASGAKTVSCSGCSGKTTIGYIGGSPGGKLTMPNVSSTVTTNTTIRIGYTNADQSQRYAKVSVNGVSYIVAFIPTGDDNTPGTAALTVPLNAGDNNVVVFEAYNGGWGPNIDRIMVPKS</sequence>
<dbReference type="Gene3D" id="2.60.120.260">
    <property type="entry name" value="Galactose-binding domain-like"/>
    <property type="match status" value="1"/>
</dbReference>
<dbReference type="CDD" id="cd04081">
    <property type="entry name" value="CBM35_galactosidase-like"/>
    <property type="match status" value="1"/>
</dbReference>
<dbReference type="PANTHER" id="PTHR22925">
    <property type="entry name" value="GLYCOSYL HYDROLASE 43 FAMILY MEMBER"/>
    <property type="match status" value="1"/>
</dbReference>
<dbReference type="EMBL" id="NPIC01000013">
    <property type="protein sequence ID" value="RDL31076.1"/>
    <property type="molecule type" value="Genomic_DNA"/>
</dbReference>
<comment type="caution">
    <text evidence="7">The sequence shown here is derived from an EMBL/GenBank/DDBJ whole genome shotgun (WGS) entry which is preliminary data.</text>
</comment>
<evidence type="ECO:0000259" key="6">
    <source>
        <dbReference type="PROSITE" id="PS51175"/>
    </source>
</evidence>
<dbReference type="RefSeq" id="XP_031865325.1">
    <property type="nucleotide sequence ID" value="XM_032018488.1"/>
</dbReference>
<keyword evidence="3 4" id="KW-0326">Glycosidase</keyword>
<evidence type="ECO:0000313" key="8">
    <source>
        <dbReference type="Proteomes" id="UP000254866"/>
    </source>
</evidence>
<dbReference type="GO" id="GO:0005975">
    <property type="term" value="P:carbohydrate metabolic process"/>
    <property type="evidence" value="ECO:0007669"/>
    <property type="project" value="InterPro"/>
</dbReference>
<keyword evidence="8" id="KW-1185">Reference proteome</keyword>
<evidence type="ECO:0000256" key="1">
    <source>
        <dbReference type="ARBA" id="ARBA00009865"/>
    </source>
</evidence>
<evidence type="ECO:0000313" key="7">
    <source>
        <dbReference type="EMBL" id="RDL31076.1"/>
    </source>
</evidence>
<dbReference type="GO" id="GO:0004553">
    <property type="term" value="F:hydrolase activity, hydrolyzing O-glycosyl compounds"/>
    <property type="evidence" value="ECO:0007669"/>
    <property type="project" value="InterPro"/>
</dbReference>
<dbReference type="SUPFAM" id="SSF49785">
    <property type="entry name" value="Galactose-binding domain-like"/>
    <property type="match status" value="1"/>
</dbReference>
<accession>A0A370TAW4</accession>
<feature type="chain" id="PRO_5016687000" evidence="5">
    <location>
        <begin position="22"/>
        <end position="456"/>
    </location>
</feature>
<dbReference type="Pfam" id="PF04616">
    <property type="entry name" value="Glyco_hydro_43"/>
    <property type="match status" value="1"/>
</dbReference>
<organism evidence="7 8">
    <name type="scientific">Venustampulla echinocandica</name>
    <dbReference type="NCBI Taxonomy" id="2656787"/>
    <lineage>
        <taxon>Eukaryota</taxon>
        <taxon>Fungi</taxon>
        <taxon>Dikarya</taxon>
        <taxon>Ascomycota</taxon>
        <taxon>Pezizomycotina</taxon>
        <taxon>Leotiomycetes</taxon>
        <taxon>Helotiales</taxon>
        <taxon>Pleuroascaceae</taxon>
        <taxon>Venustampulla</taxon>
    </lineage>
</organism>
<dbReference type="PROSITE" id="PS51175">
    <property type="entry name" value="CBM6"/>
    <property type="match status" value="1"/>
</dbReference>
<keyword evidence="2 4" id="KW-0378">Hydrolase</keyword>
<dbReference type="GeneID" id="43602714"/>
<protein>
    <submittedName>
        <fullName evidence="7">Arabinanase</fullName>
    </submittedName>
</protein>
<dbReference type="InterPro" id="IPR006710">
    <property type="entry name" value="Glyco_hydro_43"/>
</dbReference>
<gene>
    <name evidence="7" type="ORF">BP5553_09865</name>
</gene>
<feature type="domain" description="CBM6" evidence="6">
    <location>
        <begin position="327"/>
        <end position="454"/>
    </location>
</feature>
<dbReference type="CDD" id="cd18821">
    <property type="entry name" value="GH43_Pc3Gal43A-like"/>
    <property type="match status" value="1"/>
</dbReference>
<name>A0A370TAW4_9HELO</name>
<comment type="similarity">
    <text evidence="1 4">Belongs to the glycosyl hydrolase 43 family.</text>
</comment>
<dbReference type="OrthoDB" id="9970295at2759"/>
<dbReference type="SUPFAM" id="SSF75005">
    <property type="entry name" value="Arabinanase/levansucrase/invertase"/>
    <property type="match status" value="1"/>
</dbReference>
<evidence type="ECO:0000256" key="3">
    <source>
        <dbReference type="ARBA" id="ARBA00023295"/>
    </source>
</evidence>
<dbReference type="InterPro" id="IPR023296">
    <property type="entry name" value="Glyco_hydro_beta-prop_sf"/>
</dbReference>
<keyword evidence="5" id="KW-0732">Signal</keyword>
<dbReference type="STRING" id="2656787.A0A370TAW4"/>
<dbReference type="Proteomes" id="UP000254866">
    <property type="component" value="Unassembled WGS sequence"/>
</dbReference>
<dbReference type="InterPro" id="IPR005084">
    <property type="entry name" value="CBM6"/>
</dbReference>
<evidence type="ECO:0000256" key="2">
    <source>
        <dbReference type="ARBA" id="ARBA00022801"/>
    </source>
</evidence>
<dbReference type="AlphaFoldDB" id="A0A370TAW4"/>
<dbReference type="GO" id="GO:0030246">
    <property type="term" value="F:carbohydrate binding"/>
    <property type="evidence" value="ECO:0007669"/>
    <property type="project" value="InterPro"/>
</dbReference>